<evidence type="ECO:0000256" key="4">
    <source>
        <dbReference type="ARBA" id="ARBA00022982"/>
    </source>
</evidence>
<keyword evidence="5 6" id="KW-0408">Iron</keyword>
<gene>
    <name evidence="9" type="ORF">T9A_01184</name>
</gene>
<reference evidence="9 10" key="1">
    <citation type="submission" date="2012-09" db="EMBL/GenBank/DDBJ databases">
        <title>Genome Sequence of alkane-degrading Bacterium Alcanivorax jadensis T9.</title>
        <authorList>
            <person name="Lai Q."/>
            <person name="Shao Z."/>
        </authorList>
    </citation>
    <scope>NUCLEOTIDE SEQUENCE [LARGE SCALE GENOMIC DNA]</scope>
    <source>
        <strain evidence="9 10">T9</strain>
    </source>
</reference>
<evidence type="ECO:0000256" key="5">
    <source>
        <dbReference type="ARBA" id="ARBA00023004"/>
    </source>
</evidence>
<evidence type="ECO:0000256" key="3">
    <source>
        <dbReference type="ARBA" id="ARBA00022723"/>
    </source>
</evidence>
<accession>A0ABR4WEL3</accession>
<dbReference type="InterPro" id="IPR002323">
    <property type="entry name" value="Cyt_CIE"/>
</dbReference>
<dbReference type="PANTHER" id="PTHR40942:SF2">
    <property type="entry name" value="CYTOCHROME-RELATED"/>
    <property type="match status" value="1"/>
</dbReference>
<evidence type="ECO:0000259" key="8">
    <source>
        <dbReference type="PROSITE" id="PS51007"/>
    </source>
</evidence>
<dbReference type="InterPro" id="IPR009056">
    <property type="entry name" value="Cyt_c-like_dom"/>
</dbReference>
<protein>
    <submittedName>
        <fullName evidence="9">Cytochrome c-type protein</fullName>
    </submittedName>
</protein>
<organism evidence="9 10">
    <name type="scientific">Alcanivorax jadensis T9</name>
    <dbReference type="NCBI Taxonomy" id="1177181"/>
    <lineage>
        <taxon>Bacteria</taxon>
        <taxon>Pseudomonadati</taxon>
        <taxon>Pseudomonadota</taxon>
        <taxon>Gammaproteobacteria</taxon>
        <taxon>Oceanospirillales</taxon>
        <taxon>Alcanivoracaceae</taxon>
        <taxon>Alcanivorax</taxon>
    </lineage>
</organism>
<dbReference type="Gene3D" id="1.10.760.10">
    <property type="entry name" value="Cytochrome c-like domain"/>
    <property type="match status" value="1"/>
</dbReference>
<feature type="chain" id="PRO_5046107115" evidence="7">
    <location>
        <begin position="20"/>
        <end position="97"/>
    </location>
</feature>
<evidence type="ECO:0000256" key="7">
    <source>
        <dbReference type="SAM" id="SignalP"/>
    </source>
</evidence>
<evidence type="ECO:0000256" key="6">
    <source>
        <dbReference type="PROSITE-ProRule" id="PRU00433"/>
    </source>
</evidence>
<evidence type="ECO:0000313" key="9">
    <source>
        <dbReference type="EMBL" id="KGD61975.1"/>
    </source>
</evidence>
<sequence length="97" mass="10302">MKGLVAGIALIMMAGAASAATVEERYNSSCTFCHTSGAAGAPKAHDEAAWKPLLGKGMDTLVKHVKEGYNAMPPKGMCNDCSDDEYRALIEYMSKSK</sequence>
<dbReference type="PANTHER" id="PTHR40942">
    <property type="match status" value="1"/>
</dbReference>
<dbReference type="RefSeq" id="WP_035245993.1">
    <property type="nucleotide sequence ID" value="NZ_ARXU01000003.1"/>
</dbReference>
<dbReference type="PRINTS" id="PR00607">
    <property type="entry name" value="CYTCHROMECIE"/>
</dbReference>
<keyword evidence="2 6" id="KW-0349">Heme</keyword>
<feature type="domain" description="Cytochrome c" evidence="8">
    <location>
        <begin position="17"/>
        <end position="97"/>
    </location>
</feature>
<proteinExistence type="predicted"/>
<dbReference type="InterPro" id="IPR036909">
    <property type="entry name" value="Cyt_c-like_dom_sf"/>
</dbReference>
<feature type="signal peptide" evidence="7">
    <location>
        <begin position="1"/>
        <end position="19"/>
    </location>
</feature>
<dbReference type="EMBL" id="ARXU01000003">
    <property type="protein sequence ID" value="KGD61975.1"/>
    <property type="molecule type" value="Genomic_DNA"/>
</dbReference>
<dbReference type="SUPFAM" id="SSF46626">
    <property type="entry name" value="Cytochrome c"/>
    <property type="match status" value="1"/>
</dbReference>
<name>A0ABR4WEL3_9GAMM</name>
<evidence type="ECO:0000313" key="10">
    <source>
        <dbReference type="Proteomes" id="UP000029443"/>
    </source>
</evidence>
<keyword evidence="1" id="KW-0813">Transport</keyword>
<keyword evidence="7" id="KW-0732">Signal</keyword>
<comment type="caution">
    <text evidence="9">The sequence shown here is derived from an EMBL/GenBank/DDBJ whole genome shotgun (WGS) entry which is preliminary data.</text>
</comment>
<keyword evidence="3 6" id="KW-0479">Metal-binding</keyword>
<dbReference type="PROSITE" id="PS51007">
    <property type="entry name" value="CYTC"/>
    <property type="match status" value="1"/>
</dbReference>
<evidence type="ECO:0000256" key="2">
    <source>
        <dbReference type="ARBA" id="ARBA00022617"/>
    </source>
</evidence>
<dbReference type="Pfam" id="PF13442">
    <property type="entry name" value="Cytochrome_CBB3"/>
    <property type="match status" value="1"/>
</dbReference>
<keyword evidence="10" id="KW-1185">Reference proteome</keyword>
<evidence type="ECO:0000256" key="1">
    <source>
        <dbReference type="ARBA" id="ARBA00022448"/>
    </source>
</evidence>
<keyword evidence="4" id="KW-0249">Electron transport</keyword>
<dbReference type="Proteomes" id="UP000029443">
    <property type="component" value="Unassembled WGS sequence"/>
</dbReference>